<comment type="caution">
    <text evidence="1">The sequence shown here is derived from an EMBL/GenBank/DDBJ whole genome shotgun (WGS) entry which is preliminary data.</text>
</comment>
<gene>
    <name evidence="1" type="ORF">QQX98_010679</name>
</gene>
<sequence length="481" mass="53962">MSNTFNQESGQVYKEWIVPRHLLPGQSDADAVNWSRRRPYPVFKARGVRGPRSLVDMAVNVVADNIGDVAPGHLDALPDPLLRRVWRHLEARGVCLHAWKLFSKRLLDDGDDQNLGLYRFRQHICRPSDELTRYTQPLTSPSADFITHLVITGGCAFLTHDLLCLADMSNLGILELIQPADEMRSIFPHVSDRLVRGWTEKDDPFPLLRILRIWGDESTSQESLHWVSKFPSLALYDVTGAHADWQSPDAIALKEGWNRADSHSGLEDSLLRYLMLFAPLEETRINRLRDLSKSIDADLVSLCSDSRCAVKFVADGQAPPLLDYLTDNAKVRYPSWDRDAAAREAHACHGVAFEPWAFWLYAFIGQLSGDRDLAGRGVRPDTQAVAGPFVLPSKPVACLHLGHIARGGISAKPSYVSRGLFATRRHTFTREAVVRGTKMPKPEPIPKTEASLVVSERTAPVLALRRKKRKRLDDMLQSFTG</sequence>
<dbReference type="Proteomes" id="UP001498476">
    <property type="component" value="Unassembled WGS sequence"/>
</dbReference>
<name>A0ABR1GNX4_9HYPO</name>
<proteinExistence type="predicted"/>
<reference evidence="1 2" key="1">
    <citation type="journal article" date="2025" name="Microbiol. Resour. Announc.">
        <title>Draft genome sequences for Neonectria magnoliae and Neonectria punicea, canker pathogens of Liriodendron tulipifera and Acer saccharum in West Virginia.</title>
        <authorList>
            <person name="Petronek H.M."/>
            <person name="Kasson M.T."/>
            <person name="Metheny A.M."/>
            <person name="Stauder C.M."/>
            <person name="Lovett B."/>
            <person name="Lynch S.C."/>
            <person name="Garnas J.R."/>
            <person name="Kasson L.R."/>
            <person name="Stajich J.E."/>
        </authorList>
    </citation>
    <scope>NUCLEOTIDE SEQUENCE [LARGE SCALE GENOMIC DNA]</scope>
    <source>
        <strain evidence="1 2">NRRL 64653</strain>
    </source>
</reference>
<dbReference type="EMBL" id="JAZAVJ010000241">
    <property type="protein sequence ID" value="KAK7403544.1"/>
    <property type="molecule type" value="Genomic_DNA"/>
</dbReference>
<keyword evidence="2" id="KW-1185">Reference proteome</keyword>
<evidence type="ECO:0000313" key="2">
    <source>
        <dbReference type="Proteomes" id="UP001498476"/>
    </source>
</evidence>
<organism evidence="1 2">
    <name type="scientific">Neonectria punicea</name>
    <dbReference type="NCBI Taxonomy" id="979145"/>
    <lineage>
        <taxon>Eukaryota</taxon>
        <taxon>Fungi</taxon>
        <taxon>Dikarya</taxon>
        <taxon>Ascomycota</taxon>
        <taxon>Pezizomycotina</taxon>
        <taxon>Sordariomycetes</taxon>
        <taxon>Hypocreomycetidae</taxon>
        <taxon>Hypocreales</taxon>
        <taxon>Nectriaceae</taxon>
        <taxon>Neonectria</taxon>
    </lineage>
</organism>
<accession>A0ABR1GNX4</accession>
<evidence type="ECO:0000313" key="1">
    <source>
        <dbReference type="EMBL" id="KAK7403544.1"/>
    </source>
</evidence>
<protein>
    <recommendedName>
        <fullName evidence="3">F-box domain-containing protein</fullName>
    </recommendedName>
</protein>
<evidence type="ECO:0008006" key="3">
    <source>
        <dbReference type="Google" id="ProtNLM"/>
    </source>
</evidence>